<feature type="region of interest" description="Disordered" evidence="1">
    <location>
        <begin position="1"/>
        <end position="29"/>
    </location>
</feature>
<keyword evidence="3" id="KW-1185">Reference proteome</keyword>
<proteinExistence type="predicted"/>
<evidence type="ECO:0000313" key="2">
    <source>
        <dbReference type="EMBL" id="CAI6323498.1"/>
    </source>
</evidence>
<dbReference type="Proteomes" id="UP001152607">
    <property type="component" value="Unassembled WGS sequence"/>
</dbReference>
<dbReference type="AlphaFoldDB" id="A0A9W4XMM5"/>
<reference evidence="2" key="1">
    <citation type="submission" date="2023-01" db="EMBL/GenBank/DDBJ databases">
        <authorList>
            <person name="Van Ghelder C."/>
            <person name="Rancurel C."/>
        </authorList>
    </citation>
    <scope>NUCLEOTIDE SEQUENCE</scope>
    <source>
        <strain evidence="2">CNCM I-4278</strain>
    </source>
</reference>
<sequence>MASASRNPNPLGHGTVQQDTGSGWTPRFIDNAYKSMTDSRRAQNHRDDVPAQGPLTDARMYASLNPTPCSGGGNGTFPPTSPSTFQVCGIAKDKLSKRNEGYPSGVTVHLETPLRTNPHSFPALSPNYCNATPLSTILEQGSAAELKHLSYSRSGGQSSDLRTAENISPTYAKTHGVQRLRQETSSEHNQPPRTLIQAGETCSGESYSLDAVAGSSSFANRCQPGMLQFSATTQKSDEGLVHETVQHIKHNPTSFISPSLSAEPRSHARSRNSCLAKVKPLTSEMNVTQPSESQNISACSITRSLSFSDLSDSKYGGTTGDMYAVPPNSCGAWLEHDLAKTTTLVQGNTELRSPNLLEAPPRCIDDHSQRISQNPSFCSTASTSYSATVLGIDLDIGYERQQRARCTDSPIWFTPIENIGKSSHVKFERKDILEEEKPENGHSITSVALSALLPIAAAEGIVRANLQTPRISFHSPSGNLILEENITTSLPRRWIHSKSYQRNYSLSRLGIPGRSRAWNALATAATDDYLQAPTPMPIATPSQMIASLPHHLRCENNENRAQLPRDPDVETAMQSAFTRTRINSKLANCGDVIVGTGPDDHCRIGTTRDIENHESSVLPRSRSEASRSRSLKFPIWHTTQKGRTPQKRRPPKRAGSGLGLVAGHLMRVCFCQPYDGVEAKSKKTATRGSLGDQYRNKKLKRAPCESQTPNTRIVDATLEK</sequence>
<feature type="region of interest" description="Disordered" evidence="1">
    <location>
        <begin position="169"/>
        <end position="194"/>
    </location>
</feature>
<organism evidence="2 3">
    <name type="scientific">Periconia digitata</name>
    <dbReference type="NCBI Taxonomy" id="1303443"/>
    <lineage>
        <taxon>Eukaryota</taxon>
        <taxon>Fungi</taxon>
        <taxon>Dikarya</taxon>
        <taxon>Ascomycota</taxon>
        <taxon>Pezizomycotina</taxon>
        <taxon>Dothideomycetes</taxon>
        <taxon>Pleosporomycetidae</taxon>
        <taxon>Pleosporales</taxon>
        <taxon>Massarineae</taxon>
        <taxon>Periconiaceae</taxon>
        <taxon>Periconia</taxon>
    </lineage>
</organism>
<accession>A0A9W4XMM5</accession>
<comment type="caution">
    <text evidence="2">The sequence shown here is derived from an EMBL/GenBank/DDBJ whole genome shotgun (WGS) entry which is preliminary data.</text>
</comment>
<gene>
    <name evidence="2" type="ORF">PDIGIT_LOCUS3694</name>
</gene>
<dbReference type="EMBL" id="CAOQHR010000002">
    <property type="protein sequence ID" value="CAI6323498.1"/>
    <property type="molecule type" value="Genomic_DNA"/>
</dbReference>
<protein>
    <submittedName>
        <fullName evidence="2">Uncharacterized protein</fullName>
    </submittedName>
</protein>
<dbReference type="OrthoDB" id="3800943at2759"/>
<name>A0A9W4XMM5_9PLEO</name>
<evidence type="ECO:0000256" key="1">
    <source>
        <dbReference type="SAM" id="MobiDB-lite"/>
    </source>
</evidence>
<evidence type="ECO:0000313" key="3">
    <source>
        <dbReference type="Proteomes" id="UP001152607"/>
    </source>
</evidence>
<feature type="region of interest" description="Disordered" evidence="1">
    <location>
        <begin position="612"/>
        <end position="658"/>
    </location>
</feature>
<feature type="region of interest" description="Disordered" evidence="1">
    <location>
        <begin position="681"/>
        <end position="720"/>
    </location>
</feature>